<feature type="region of interest" description="Disordered" evidence="3">
    <location>
        <begin position="261"/>
        <end position="292"/>
    </location>
</feature>
<dbReference type="Proteomes" id="UP001217089">
    <property type="component" value="Unassembled WGS sequence"/>
</dbReference>
<accession>A0ABQ9ENF0</accession>
<dbReference type="PROSITE" id="PS51450">
    <property type="entry name" value="LRR"/>
    <property type="match status" value="2"/>
</dbReference>
<name>A0ABQ9ENF0_TEGGR</name>
<keyword evidence="1" id="KW-0433">Leucine-rich repeat</keyword>
<dbReference type="InterPro" id="IPR032675">
    <property type="entry name" value="LRR_dom_sf"/>
</dbReference>
<proteinExistence type="predicted"/>
<keyword evidence="6" id="KW-1185">Reference proteome</keyword>
<sequence length="292" mass="33266">MAYYYPYQQNVPVIKTLRLRIETEDPLYLGQKKLKMRGKDLIRLPEALFNIIELEVLDLSPERQSCLDYKLTTLPRSIGKLVNLTVLVLDTNELSALPQEICKLRNLERLALSNNMLSSLPSGFKQLDKLQSLHMANNEFEDFPDEICELKSLEFLDMSDNLLTKLPNQIQNLKNVHTLLLFGNKLSILPDSICSMKELRCIWLGNNLIRDLPRDFGKLKHIDWELHYTSTALDGNPLVHPPIEICRLGSDAIDRYLTSSKNLSGTPRDSSLSPQDNVSGSLQDDTDNNSLD</sequence>
<dbReference type="InterPro" id="IPR050216">
    <property type="entry name" value="LRR_domain-containing"/>
</dbReference>
<organism evidence="5 6">
    <name type="scientific">Tegillarca granosa</name>
    <name type="common">Malaysian cockle</name>
    <name type="synonym">Anadara granosa</name>
    <dbReference type="NCBI Taxonomy" id="220873"/>
    <lineage>
        <taxon>Eukaryota</taxon>
        <taxon>Metazoa</taxon>
        <taxon>Spiralia</taxon>
        <taxon>Lophotrochozoa</taxon>
        <taxon>Mollusca</taxon>
        <taxon>Bivalvia</taxon>
        <taxon>Autobranchia</taxon>
        <taxon>Pteriomorphia</taxon>
        <taxon>Arcoida</taxon>
        <taxon>Arcoidea</taxon>
        <taxon>Arcidae</taxon>
        <taxon>Tegillarca</taxon>
    </lineage>
</organism>
<dbReference type="PANTHER" id="PTHR48051">
    <property type="match status" value="1"/>
</dbReference>
<dbReference type="Gene3D" id="3.80.10.10">
    <property type="entry name" value="Ribonuclease Inhibitor"/>
    <property type="match status" value="2"/>
</dbReference>
<dbReference type="Pfam" id="PF23598">
    <property type="entry name" value="LRR_14"/>
    <property type="match status" value="1"/>
</dbReference>
<evidence type="ECO:0000313" key="5">
    <source>
        <dbReference type="EMBL" id="KAJ8305080.1"/>
    </source>
</evidence>
<dbReference type="PANTHER" id="PTHR48051:SF54">
    <property type="entry name" value="LEUCINE-RICH REPEAT-CONTAINING PROTEIN"/>
    <property type="match status" value="1"/>
</dbReference>
<evidence type="ECO:0000256" key="1">
    <source>
        <dbReference type="ARBA" id="ARBA00022614"/>
    </source>
</evidence>
<feature type="domain" description="Disease resistance R13L4/SHOC-2-like LRR" evidence="4">
    <location>
        <begin position="56"/>
        <end position="158"/>
    </location>
</feature>
<dbReference type="InterPro" id="IPR003591">
    <property type="entry name" value="Leu-rich_rpt_typical-subtyp"/>
</dbReference>
<gene>
    <name evidence="5" type="ORF">KUTeg_017366</name>
</gene>
<dbReference type="SMART" id="SM00369">
    <property type="entry name" value="LRR_TYP"/>
    <property type="match status" value="6"/>
</dbReference>
<dbReference type="InterPro" id="IPR001611">
    <property type="entry name" value="Leu-rich_rpt"/>
</dbReference>
<protein>
    <recommendedName>
        <fullName evidence="4">Disease resistance R13L4/SHOC-2-like LRR domain-containing protein</fullName>
    </recommendedName>
</protein>
<reference evidence="5 6" key="1">
    <citation type="submission" date="2022-12" db="EMBL/GenBank/DDBJ databases">
        <title>Chromosome-level genome of Tegillarca granosa.</title>
        <authorList>
            <person name="Kim J."/>
        </authorList>
    </citation>
    <scope>NUCLEOTIDE SEQUENCE [LARGE SCALE GENOMIC DNA]</scope>
    <source>
        <strain evidence="5">Teg-2019</strain>
        <tissue evidence="5">Adductor muscle</tissue>
    </source>
</reference>
<dbReference type="SUPFAM" id="SSF52047">
    <property type="entry name" value="RNI-like"/>
    <property type="match status" value="1"/>
</dbReference>
<evidence type="ECO:0000256" key="2">
    <source>
        <dbReference type="ARBA" id="ARBA00022737"/>
    </source>
</evidence>
<comment type="caution">
    <text evidence="5">The sequence shown here is derived from an EMBL/GenBank/DDBJ whole genome shotgun (WGS) entry which is preliminary data.</text>
</comment>
<evidence type="ECO:0000256" key="3">
    <source>
        <dbReference type="SAM" id="MobiDB-lite"/>
    </source>
</evidence>
<keyword evidence="2" id="KW-0677">Repeat</keyword>
<dbReference type="InterPro" id="IPR055414">
    <property type="entry name" value="LRR_R13L4/SHOC2-like"/>
</dbReference>
<evidence type="ECO:0000259" key="4">
    <source>
        <dbReference type="Pfam" id="PF23598"/>
    </source>
</evidence>
<evidence type="ECO:0000313" key="6">
    <source>
        <dbReference type="Proteomes" id="UP001217089"/>
    </source>
</evidence>
<dbReference type="EMBL" id="JARBDR010000880">
    <property type="protein sequence ID" value="KAJ8305080.1"/>
    <property type="molecule type" value="Genomic_DNA"/>
</dbReference>